<comment type="caution">
    <text evidence="1">The sequence shown here is derived from an EMBL/GenBank/DDBJ whole genome shotgun (WGS) entry which is preliminary data.</text>
</comment>
<accession>X1J6B7</accession>
<dbReference type="EMBL" id="BARV01002183">
    <property type="protein sequence ID" value="GAH90266.1"/>
    <property type="molecule type" value="Genomic_DNA"/>
</dbReference>
<protein>
    <recommendedName>
        <fullName evidence="2">CopG family transcriptional regulator</fullName>
    </recommendedName>
</protein>
<proteinExistence type="predicted"/>
<gene>
    <name evidence="1" type="ORF">S06H3_05791</name>
</gene>
<name>X1J6B7_9ZZZZ</name>
<reference evidence="1" key="1">
    <citation type="journal article" date="2014" name="Front. Microbiol.">
        <title>High frequency of phylogenetically diverse reductive dehalogenase-homologous genes in deep subseafloor sedimentary metagenomes.</title>
        <authorList>
            <person name="Kawai M."/>
            <person name="Futagami T."/>
            <person name="Toyoda A."/>
            <person name="Takaki Y."/>
            <person name="Nishi S."/>
            <person name="Hori S."/>
            <person name="Arai W."/>
            <person name="Tsubouchi T."/>
            <person name="Morono Y."/>
            <person name="Uchiyama I."/>
            <person name="Ito T."/>
            <person name="Fujiyama A."/>
            <person name="Inagaki F."/>
            <person name="Takami H."/>
        </authorList>
    </citation>
    <scope>NUCLEOTIDE SEQUENCE</scope>
    <source>
        <strain evidence="1">Expedition CK06-06</strain>
    </source>
</reference>
<organism evidence="1">
    <name type="scientific">marine sediment metagenome</name>
    <dbReference type="NCBI Taxonomy" id="412755"/>
    <lineage>
        <taxon>unclassified sequences</taxon>
        <taxon>metagenomes</taxon>
        <taxon>ecological metagenomes</taxon>
    </lineage>
</organism>
<evidence type="ECO:0000313" key="1">
    <source>
        <dbReference type="EMBL" id="GAH90266.1"/>
    </source>
</evidence>
<sequence length="69" mass="8152">MIDMPKTKHKIKYSNVKIPANIVGGIDELIEKNSHIFRYRSPADFIIAVVRIRLEEFEKRIEKEKKVVK</sequence>
<evidence type="ECO:0008006" key="2">
    <source>
        <dbReference type="Google" id="ProtNLM"/>
    </source>
</evidence>
<dbReference type="AlphaFoldDB" id="X1J6B7"/>